<evidence type="ECO:0000313" key="2">
    <source>
        <dbReference type="Proteomes" id="UP000482800"/>
    </source>
</evidence>
<sequence>MDMYVTDLTDVPAGRTWTPTLRLTTTSQRISTKRACNGCSRLIGDVTEAEIEAAIAGRPIALIDVRSECPTCKEATAS</sequence>
<comment type="caution">
    <text evidence="1">The sequence shown here is derived from an EMBL/GenBank/DDBJ whole genome shotgun (WGS) entry which is preliminary data.</text>
</comment>
<evidence type="ECO:0000313" key="1">
    <source>
        <dbReference type="EMBL" id="GFJ79536.1"/>
    </source>
</evidence>
<proteinExistence type="predicted"/>
<dbReference type="AlphaFoldDB" id="A0A6V8KC17"/>
<name>A0A6V8KC17_9ACTN</name>
<dbReference type="EMBL" id="BLPF01000001">
    <property type="protein sequence ID" value="GFJ79536.1"/>
    <property type="molecule type" value="Genomic_DNA"/>
</dbReference>
<dbReference type="Proteomes" id="UP000482800">
    <property type="component" value="Unassembled WGS sequence"/>
</dbReference>
<reference evidence="1 2" key="1">
    <citation type="submission" date="2020-03" db="EMBL/GenBank/DDBJ databases">
        <title>Whole genome shotgun sequence of Phytohabitans houttuyneae NBRC 108639.</title>
        <authorList>
            <person name="Komaki H."/>
            <person name="Tamura T."/>
        </authorList>
    </citation>
    <scope>NUCLEOTIDE SEQUENCE [LARGE SCALE GENOMIC DNA]</scope>
    <source>
        <strain evidence="1 2">NBRC 108639</strain>
    </source>
</reference>
<reference evidence="1 2" key="2">
    <citation type="submission" date="2020-03" db="EMBL/GenBank/DDBJ databases">
        <authorList>
            <person name="Ichikawa N."/>
            <person name="Kimura A."/>
            <person name="Kitahashi Y."/>
            <person name="Uohara A."/>
        </authorList>
    </citation>
    <scope>NUCLEOTIDE SEQUENCE [LARGE SCALE GENOMIC DNA]</scope>
    <source>
        <strain evidence="1 2">NBRC 108639</strain>
    </source>
</reference>
<organism evidence="1 2">
    <name type="scientific">Phytohabitans houttuyneae</name>
    <dbReference type="NCBI Taxonomy" id="1076126"/>
    <lineage>
        <taxon>Bacteria</taxon>
        <taxon>Bacillati</taxon>
        <taxon>Actinomycetota</taxon>
        <taxon>Actinomycetes</taxon>
        <taxon>Micromonosporales</taxon>
        <taxon>Micromonosporaceae</taxon>
    </lineage>
</organism>
<accession>A0A6V8KC17</accession>
<protein>
    <submittedName>
        <fullName evidence="1">Uncharacterized protein</fullName>
    </submittedName>
</protein>
<gene>
    <name evidence="1" type="ORF">Phou_037160</name>
</gene>
<dbReference type="RefSeq" id="WP_173057059.1">
    <property type="nucleotide sequence ID" value="NZ_BLPF01000001.1"/>
</dbReference>
<keyword evidence="2" id="KW-1185">Reference proteome</keyword>